<name>A0A2P5B2R9_PARAD</name>
<feature type="non-terminal residue" evidence="1">
    <location>
        <position position="1"/>
    </location>
</feature>
<sequence length="114" mass="13466">LKNTQKWQLLIQTKWDRVIYTFRFLSTIRTQRAQEHDLKWPKTAFLGDGRLDGGCGHAAQQLAVWGSSAGRWWDAMMARSVSLLGLVFRQLDKEERERAREREQERMSEKERTS</sequence>
<comment type="caution">
    <text evidence="1">The sequence shown here is derived from an EMBL/GenBank/DDBJ whole genome shotgun (WGS) entry which is preliminary data.</text>
</comment>
<dbReference type="Proteomes" id="UP000237105">
    <property type="component" value="Unassembled WGS sequence"/>
</dbReference>
<dbReference type="EMBL" id="JXTB01000377">
    <property type="protein sequence ID" value="PON43100.1"/>
    <property type="molecule type" value="Genomic_DNA"/>
</dbReference>
<proteinExistence type="predicted"/>
<accession>A0A2P5B2R9</accession>
<gene>
    <name evidence="1" type="ORF">PanWU01x14_276520</name>
</gene>
<evidence type="ECO:0000313" key="1">
    <source>
        <dbReference type="EMBL" id="PON43100.1"/>
    </source>
</evidence>
<organism evidence="1 2">
    <name type="scientific">Parasponia andersonii</name>
    <name type="common">Sponia andersonii</name>
    <dbReference type="NCBI Taxonomy" id="3476"/>
    <lineage>
        <taxon>Eukaryota</taxon>
        <taxon>Viridiplantae</taxon>
        <taxon>Streptophyta</taxon>
        <taxon>Embryophyta</taxon>
        <taxon>Tracheophyta</taxon>
        <taxon>Spermatophyta</taxon>
        <taxon>Magnoliopsida</taxon>
        <taxon>eudicotyledons</taxon>
        <taxon>Gunneridae</taxon>
        <taxon>Pentapetalae</taxon>
        <taxon>rosids</taxon>
        <taxon>fabids</taxon>
        <taxon>Rosales</taxon>
        <taxon>Cannabaceae</taxon>
        <taxon>Parasponia</taxon>
    </lineage>
</organism>
<reference evidence="2" key="1">
    <citation type="submission" date="2016-06" db="EMBL/GenBank/DDBJ databases">
        <title>Parallel loss of symbiosis genes in relatives of nitrogen-fixing non-legume Parasponia.</title>
        <authorList>
            <person name="Van Velzen R."/>
            <person name="Holmer R."/>
            <person name="Bu F."/>
            <person name="Rutten L."/>
            <person name="Van Zeijl A."/>
            <person name="Liu W."/>
            <person name="Santuari L."/>
            <person name="Cao Q."/>
            <person name="Sharma T."/>
            <person name="Shen D."/>
            <person name="Roswanjaya Y."/>
            <person name="Wardhani T."/>
            <person name="Kalhor M.S."/>
            <person name="Jansen J."/>
            <person name="Van den Hoogen J."/>
            <person name="Gungor B."/>
            <person name="Hartog M."/>
            <person name="Hontelez J."/>
            <person name="Verver J."/>
            <person name="Yang W.-C."/>
            <person name="Schijlen E."/>
            <person name="Repin R."/>
            <person name="Schilthuizen M."/>
            <person name="Schranz E."/>
            <person name="Heidstra R."/>
            <person name="Miyata K."/>
            <person name="Fedorova E."/>
            <person name="Kohlen W."/>
            <person name="Bisseling T."/>
            <person name="Smit S."/>
            <person name="Geurts R."/>
        </authorList>
    </citation>
    <scope>NUCLEOTIDE SEQUENCE [LARGE SCALE GENOMIC DNA]</scope>
    <source>
        <strain evidence="2">cv. WU1-14</strain>
    </source>
</reference>
<protein>
    <submittedName>
        <fullName evidence="1">Uncharacterized protein</fullName>
    </submittedName>
</protein>
<evidence type="ECO:0000313" key="2">
    <source>
        <dbReference type="Proteomes" id="UP000237105"/>
    </source>
</evidence>
<keyword evidence="2" id="KW-1185">Reference proteome</keyword>
<dbReference type="AlphaFoldDB" id="A0A2P5B2R9"/>